<keyword evidence="2" id="KW-0479">Metal-binding</keyword>
<evidence type="ECO:0000313" key="8">
    <source>
        <dbReference type="EMBL" id="KAB8077617.1"/>
    </source>
</evidence>
<dbReference type="Proteomes" id="UP000326565">
    <property type="component" value="Unassembled WGS sequence"/>
</dbReference>
<comment type="subcellular location">
    <subcellularLocation>
        <location evidence="1">Nucleus</location>
    </subcellularLocation>
</comment>
<keyword evidence="6" id="KW-0539">Nucleus</keyword>
<dbReference type="PROSITE" id="PS50048">
    <property type="entry name" value="ZN2_CY6_FUNGAL_2"/>
    <property type="match status" value="1"/>
</dbReference>
<dbReference type="GO" id="GO:0009893">
    <property type="term" value="P:positive regulation of metabolic process"/>
    <property type="evidence" value="ECO:0007669"/>
    <property type="project" value="UniProtKB-ARBA"/>
</dbReference>
<dbReference type="InterPro" id="IPR036864">
    <property type="entry name" value="Zn2-C6_fun-type_DNA-bd_sf"/>
</dbReference>
<dbReference type="AlphaFoldDB" id="A0A5N5XC22"/>
<keyword evidence="4" id="KW-0238">DNA-binding</keyword>
<dbReference type="Pfam" id="PF04082">
    <property type="entry name" value="Fungal_trans"/>
    <property type="match status" value="1"/>
</dbReference>
<dbReference type="InterPro" id="IPR001138">
    <property type="entry name" value="Zn2Cys6_DnaBD"/>
</dbReference>
<dbReference type="GO" id="GO:0006351">
    <property type="term" value="P:DNA-templated transcription"/>
    <property type="evidence" value="ECO:0007669"/>
    <property type="project" value="InterPro"/>
</dbReference>
<evidence type="ECO:0000256" key="4">
    <source>
        <dbReference type="ARBA" id="ARBA00023125"/>
    </source>
</evidence>
<protein>
    <recommendedName>
        <fullName evidence="7">Zn(2)-C6 fungal-type domain-containing protein</fullName>
    </recommendedName>
</protein>
<dbReference type="GO" id="GO:0003677">
    <property type="term" value="F:DNA binding"/>
    <property type="evidence" value="ECO:0007669"/>
    <property type="project" value="UniProtKB-KW"/>
</dbReference>
<evidence type="ECO:0000256" key="6">
    <source>
        <dbReference type="ARBA" id="ARBA00023242"/>
    </source>
</evidence>
<accession>A0A5N5XC22</accession>
<dbReference type="EMBL" id="ML732166">
    <property type="protein sequence ID" value="KAB8077617.1"/>
    <property type="molecule type" value="Genomic_DNA"/>
</dbReference>
<organism evidence="8 9">
    <name type="scientific">Aspergillus leporis</name>
    <dbReference type="NCBI Taxonomy" id="41062"/>
    <lineage>
        <taxon>Eukaryota</taxon>
        <taxon>Fungi</taxon>
        <taxon>Dikarya</taxon>
        <taxon>Ascomycota</taxon>
        <taxon>Pezizomycotina</taxon>
        <taxon>Eurotiomycetes</taxon>
        <taxon>Eurotiomycetidae</taxon>
        <taxon>Eurotiales</taxon>
        <taxon>Aspergillaceae</taxon>
        <taxon>Aspergillus</taxon>
        <taxon>Aspergillus subgen. Circumdati</taxon>
    </lineage>
</organism>
<evidence type="ECO:0000256" key="2">
    <source>
        <dbReference type="ARBA" id="ARBA00022723"/>
    </source>
</evidence>
<keyword evidence="9" id="KW-1185">Reference proteome</keyword>
<keyword evidence="5" id="KW-0804">Transcription</keyword>
<dbReference type="PROSITE" id="PS00463">
    <property type="entry name" value="ZN2_CY6_FUNGAL_1"/>
    <property type="match status" value="1"/>
</dbReference>
<dbReference type="PANTHER" id="PTHR31001:SF90">
    <property type="entry name" value="CENTROMERE DNA-BINDING PROTEIN COMPLEX CBF3 SUBUNIT B"/>
    <property type="match status" value="1"/>
</dbReference>
<evidence type="ECO:0000256" key="5">
    <source>
        <dbReference type="ARBA" id="ARBA00023163"/>
    </source>
</evidence>
<dbReference type="GO" id="GO:0008270">
    <property type="term" value="F:zinc ion binding"/>
    <property type="evidence" value="ECO:0007669"/>
    <property type="project" value="InterPro"/>
</dbReference>
<dbReference type="OrthoDB" id="3014581at2759"/>
<dbReference type="InterPro" id="IPR050613">
    <property type="entry name" value="Sec_Metabolite_Reg"/>
</dbReference>
<evidence type="ECO:0000313" key="9">
    <source>
        <dbReference type="Proteomes" id="UP000326565"/>
    </source>
</evidence>
<evidence type="ECO:0000256" key="3">
    <source>
        <dbReference type="ARBA" id="ARBA00023015"/>
    </source>
</evidence>
<dbReference type="PANTHER" id="PTHR31001">
    <property type="entry name" value="UNCHARACTERIZED TRANSCRIPTIONAL REGULATORY PROTEIN"/>
    <property type="match status" value="1"/>
</dbReference>
<proteinExistence type="predicted"/>
<dbReference type="CDD" id="cd12148">
    <property type="entry name" value="fungal_TF_MHR"/>
    <property type="match status" value="1"/>
</dbReference>
<dbReference type="GO" id="GO:0005634">
    <property type="term" value="C:nucleus"/>
    <property type="evidence" value="ECO:0007669"/>
    <property type="project" value="UniProtKB-SubCell"/>
</dbReference>
<evidence type="ECO:0000259" key="7">
    <source>
        <dbReference type="PROSITE" id="PS50048"/>
    </source>
</evidence>
<gene>
    <name evidence="8" type="ORF">BDV29DRAFT_188506</name>
</gene>
<sequence>MQRRRRRQLPVSCQLCRSMKLKCSRDQPCSNCASRGVTCERAYRVEPTTLSIASPSTTDPVQAQTTYLQQPGWSANPSAGTGTGSNTEILSRLQRLEDIILRTHGAAAPRPSTDPSYISEGEGDSKWLEGVGTRDISVASGNSSSVGSCVARVWLPLKNEAAWLLKRYGEDVTYLHHILHLPSVRQQMEDLYKQLSLGLRIEPCHVALILSIFASTAYTLTPLTGGDAVFTNEQTAVKCAFLWSKMALDVLEHSSRSTPGSIEDIQATIILSFVIFNFEGFTMRFRALSASALTMARDLSLHRLDARRDRLPGPHAPLDSDIGREIKRRLADICRSAIDALPPPFSDWGEVNYDRFISLDQRFEAFIRSLPVFFRLDKASRRQSRDVERRYPQIIVQRYILWSTLQGRRSKLNQPFLTRVSMNPRYQYSRKVCLQSARCVIELKALMDHDMASLASAHVRLATFLHNYFLATAVLVMDLCLNKEGGSSEDRRQEIVDACRVLQEAEETSPMASRFLKSLMDILQKYQIQVLPATTVPDVRPLSANTGASGVPDPNLPDRDLVNPSQILPSAYDLLENANIDDVWQNFINLDQNCSPGSWDHLFSALDSRIV</sequence>
<dbReference type="GO" id="GO:0000981">
    <property type="term" value="F:DNA-binding transcription factor activity, RNA polymerase II-specific"/>
    <property type="evidence" value="ECO:0007669"/>
    <property type="project" value="InterPro"/>
</dbReference>
<feature type="domain" description="Zn(2)-C6 fungal-type" evidence="7">
    <location>
        <begin position="12"/>
        <end position="39"/>
    </location>
</feature>
<keyword evidence="3" id="KW-0805">Transcription regulation</keyword>
<dbReference type="CDD" id="cd00067">
    <property type="entry name" value="GAL4"/>
    <property type="match status" value="1"/>
</dbReference>
<dbReference type="InterPro" id="IPR007219">
    <property type="entry name" value="XnlR_reg_dom"/>
</dbReference>
<dbReference type="SUPFAM" id="SSF57701">
    <property type="entry name" value="Zn2/Cys6 DNA-binding domain"/>
    <property type="match status" value="1"/>
</dbReference>
<dbReference type="Pfam" id="PF00172">
    <property type="entry name" value="Zn_clus"/>
    <property type="match status" value="1"/>
</dbReference>
<evidence type="ECO:0000256" key="1">
    <source>
        <dbReference type="ARBA" id="ARBA00004123"/>
    </source>
</evidence>
<name>A0A5N5XC22_9EURO</name>
<reference evidence="8 9" key="1">
    <citation type="submission" date="2019-04" db="EMBL/GenBank/DDBJ databases">
        <title>Friends and foes A comparative genomics study of 23 Aspergillus species from section Flavi.</title>
        <authorList>
            <consortium name="DOE Joint Genome Institute"/>
            <person name="Kjaerbolling I."/>
            <person name="Vesth T."/>
            <person name="Frisvad J.C."/>
            <person name="Nybo J.L."/>
            <person name="Theobald S."/>
            <person name="Kildgaard S."/>
            <person name="Isbrandt T."/>
            <person name="Kuo A."/>
            <person name="Sato A."/>
            <person name="Lyhne E.K."/>
            <person name="Kogle M.E."/>
            <person name="Wiebenga A."/>
            <person name="Kun R.S."/>
            <person name="Lubbers R.J."/>
            <person name="Makela M.R."/>
            <person name="Barry K."/>
            <person name="Chovatia M."/>
            <person name="Clum A."/>
            <person name="Daum C."/>
            <person name="Haridas S."/>
            <person name="He G."/>
            <person name="LaButti K."/>
            <person name="Lipzen A."/>
            <person name="Mondo S."/>
            <person name="Riley R."/>
            <person name="Salamov A."/>
            <person name="Simmons B.A."/>
            <person name="Magnuson J.K."/>
            <person name="Henrissat B."/>
            <person name="Mortensen U.H."/>
            <person name="Larsen T.O."/>
            <person name="Devries R.P."/>
            <person name="Grigoriev I.V."/>
            <person name="Machida M."/>
            <person name="Baker S.E."/>
            <person name="Andersen M.R."/>
        </authorList>
    </citation>
    <scope>NUCLEOTIDE SEQUENCE [LARGE SCALE GENOMIC DNA]</scope>
    <source>
        <strain evidence="8 9">CBS 151.66</strain>
    </source>
</reference>
<dbReference type="SMART" id="SM00066">
    <property type="entry name" value="GAL4"/>
    <property type="match status" value="1"/>
</dbReference>
<dbReference type="Gene3D" id="4.10.240.10">
    <property type="entry name" value="Zn(2)-C6 fungal-type DNA-binding domain"/>
    <property type="match status" value="1"/>
</dbReference>